<comment type="caution">
    <text evidence="6">The sequence shown here is derived from an EMBL/GenBank/DDBJ whole genome shotgun (WGS) entry which is preliminary data.</text>
</comment>
<dbReference type="RefSeq" id="WP_141283188.1">
    <property type="nucleotide sequence ID" value="NZ_BAAAWK010000001.1"/>
</dbReference>
<dbReference type="PANTHER" id="PTHR43585:SF2">
    <property type="entry name" value="ATP-GRASP ENZYME FSQD"/>
    <property type="match status" value="1"/>
</dbReference>
<dbReference type="EMBL" id="BJMD01000009">
    <property type="protein sequence ID" value="GEB18912.1"/>
    <property type="molecule type" value="Genomic_DNA"/>
</dbReference>
<evidence type="ECO:0000313" key="7">
    <source>
        <dbReference type="Proteomes" id="UP000317715"/>
    </source>
</evidence>
<protein>
    <recommendedName>
        <fullName evidence="5">ATP-grasp domain-containing protein</fullName>
    </recommendedName>
</protein>
<reference evidence="6 7" key="1">
    <citation type="submission" date="2019-06" db="EMBL/GenBank/DDBJ databases">
        <title>Whole genome shotgun sequence of Paenarthrobacter aurescens NBRC 12136.</title>
        <authorList>
            <person name="Hosoyama A."/>
            <person name="Uohara A."/>
            <person name="Ohji S."/>
            <person name="Ichikawa N."/>
        </authorList>
    </citation>
    <scope>NUCLEOTIDE SEQUENCE [LARGE SCALE GENOMIC DNA]</scope>
    <source>
        <strain evidence="6 7">NBRC 12136</strain>
    </source>
</reference>
<gene>
    <name evidence="6" type="ORF">AAU01_16670</name>
</gene>
<evidence type="ECO:0000256" key="1">
    <source>
        <dbReference type="ARBA" id="ARBA00022598"/>
    </source>
</evidence>
<evidence type="ECO:0000256" key="2">
    <source>
        <dbReference type="ARBA" id="ARBA00022741"/>
    </source>
</evidence>
<keyword evidence="1" id="KW-0436">Ligase</keyword>
<accession>A0A4Y3NB80</accession>
<evidence type="ECO:0000256" key="3">
    <source>
        <dbReference type="ARBA" id="ARBA00022840"/>
    </source>
</evidence>
<dbReference type="GO" id="GO:0005524">
    <property type="term" value="F:ATP binding"/>
    <property type="evidence" value="ECO:0007669"/>
    <property type="project" value="UniProtKB-UniRule"/>
</dbReference>
<dbReference type="Proteomes" id="UP000317715">
    <property type="component" value="Unassembled WGS sequence"/>
</dbReference>
<feature type="domain" description="ATP-grasp" evidence="5">
    <location>
        <begin position="113"/>
        <end position="308"/>
    </location>
</feature>
<dbReference type="Gene3D" id="3.40.50.20">
    <property type="match status" value="1"/>
</dbReference>
<dbReference type="Pfam" id="PF02655">
    <property type="entry name" value="ATP-grasp_3"/>
    <property type="match status" value="1"/>
</dbReference>
<dbReference type="GeneID" id="97299746"/>
<keyword evidence="2 4" id="KW-0547">Nucleotide-binding</keyword>
<dbReference type="GO" id="GO:0016874">
    <property type="term" value="F:ligase activity"/>
    <property type="evidence" value="ECO:0007669"/>
    <property type="project" value="UniProtKB-KW"/>
</dbReference>
<keyword evidence="3 4" id="KW-0067">ATP-binding</keyword>
<dbReference type="AlphaFoldDB" id="A0A4Y3NB80"/>
<dbReference type="PROSITE" id="PS50975">
    <property type="entry name" value="ATP_GRASP"/>
    <property type="match status" value="1"/>
</dbReference>
<evidence type="ECO:0000256" key="4">
    <source>
        <dbReference type="PROSITE-ProRule" id="PRU00409"/>
    </source>
</evidence>
<evidence type="ECO:0000259" key="5">
    <source>
        <dbReference type="PROSITE" id="PS50975"/>
    </source>
</evidence>
<dbReference type="InterPro" id="IPR011761">
    <property type="entry name" value="ATP-grasp"/>
</dbReference>
<dbReference type="SUPFAM" id="SSF56059">
    <property type="entry name" value="Glutathione synthetase ATP-binding domain-like"/>
    <property type="match status" value="1"/>
</dbReference>
<keyword evidence="7" id="KW-1185">Reference proteome</keyword>
<dbReference type="InterPro" id="IPR003806">
    <property type="entry name" value="ATP-grasp_PylC-type"/>
</dbReference>
<dbReference type="InterPro" id="IPR052032">
    <property type="entry name" value="ATP-dep_AA_Ligase"/>
</dbReference>
<evidence type="ECO:0000313" key="6">
    <source>
        <dbReference type="EMBL" id="GEB18912.1"/>
    </source>
</evidence>
<name>A0A4Y3NB80_PAEAU</name>
<proteinExistence type="predicted"/>
<dbReference type="GO" id="GO:0046872">
    <property type="term" value="F:metal ion binding"/>
    <property type="evidence" value="ECO:0007669"/>
    <property type="project" value="InterPro"/>
</dbReference>
<dbReference type="OrthoDB" id="4423634at2"/>
<organism evidence="6 7">
    <name type="scientific">Paenarthrobacter aurescens</name>
    <name type="common">Arthrobacter aurescens</name>
    <dbReference type="NCBI Taxonomy" id="43663"/>
    <lineage>
        <taxon>Bacteria</taxon>
        <taxon>Bacillati</taxon>
        <taxon>Actinomycetota</taxon>
        <taxon>Actinomycetes</taxon>
        <taxon>Micrococcales</taxon>
        <taxon>Micrococcaceae</taxon>
        <taxon>Paenarthrobacter</taxon>
    </lineage>
</organism>
<dbReference type="PANTHER" id="PTHR43585">
    <property type="entry name" value="FUMIPYRROLE BIOSYNTHESIS PROTEIN C"/>
    <property type="match status" value="1"/>
</dbReference>
<sequence>MSRVLVTGIANPAGSSLARQLKAKGHWVLGVDVLPTHRGVADVVSIVSPPDAPGYLWELRGLVAKYGTEILIPTMSAELVVVSEARDDFAPGVRVVIADPAPVKAAQDKYFTMTCLAAAGVSVPKFGLPSALGSVHDAMDSLGGPLVVKPRISRDGRGIRLLDRTSDAGVRAAHFWASLDDSWMVQKFAPGTEYASAGFRHGQHTDPDDVLVVLEKAVGEATRSGSRTVQARKVQDPAGSDVAALAVSAAAALGLTGPFSVDIRRLQNGRPAVLEVEARFGMFSAHAPGLLDTVLHRSLKRHSIGLSA</sequence>
<dbReference type="Gene3D" id="3.30.470.20">
    <property type="entry name" value="ATP-grasp fold, B domain"/>
    <property type="match status" value="1"/>
</dbReference>